<evidence type="ECO:0000256" key="1">
    <source>
        <dbReference type="HAMAP-Rule" id="MF_00827"/>
    </source>
</evidence>
<evidence type="ECO:0000313" key="3">
    <source>
        <dbReference type="Proteomes" id="UP001597216"/>
    </source>
</evidence>
<dbReference type="NCBIfam" id="NF010240">
    <property type="entry name" value="PRK13687.1"/>
    <property type="match status" value="1"/>
</dbReference>
<comment type="similarity">
    <text evidence="1">Belongs to the UPF0386 family.</text>
</comment>
<accession>A0ABW3T1R2</accession>
<proteinExistence type="inferred from homology"/>
<dbReference type="RefSeq" id="WP_374346102.1">
    <property type="nucleotide sequence ID" value="NZ_JBHTLQ010000018.1"/>
</dbReference>
<protein>
    <recommendedName>
        <fullName evidence="1">UPF0386 protein ACFQ27_09820</fullName>
    </recommendedName>
</protein>
<name>A0ABW3T1R2_9CAUL</name>
<dbReference type="InterPro" id="IPR018654">
    <property type="entry name" value="YjhX_toxin"/>
</dbReference>
<dbReference type="Proteomes" id="UP001597216">
    <property type="component" value="Unassembled WGS sequence"/>
</dbReference>
<dbReference type="EMBL" id="JBHTLQ010000018">
    <property type="protein sequence ID" value="MFD1190875.1"/>
    <property type="molecule type" value="Genomic_DNA"/>
</dbReference>
<dbReference type="HAMAP" id="MF_00827">
    <property type="entry name" value="UPF0386"/>
    <property type="match status" value="1"/>
</dbReference>
<sequence length="91" mass="10205">MNISKPQQRTLHALAQGGAIVLERDERGTLIDAECVTRDGWRLSDCDLAVFKSLKKKRLIASQGGGPYRITREGLINLRAQLDNRTTVRGW</sequence>
<comment type="caution">
    <text evidence="2">The sequence shown here is derived from an EMBL/GenBank/DDBJ whole genome shotgun (WGS) entry which is preliminary data.</text>
</comment>
<dbReference type="Pfam" id="PF09857">
    <property type="entry name" value="YjhX_toxin"/>
    <property type="match status" value="1"/>
</dbReference>
<evidence type="ECO:0000313" key="2">
    <source>
        <dbReference type="EMBL" id="MFD1190875.1"/>
    </source>
</evidence>
<reference evidence="3" key="1">
    <citation type="journal article" date="2019" name="Int. J. Syst. Evol. Microbiol.">
        <title>The Global Catalogue of Microorganisms (GCM) 10K type strain sequencing project: providing services to taxonomists for standard genome sequencing and annotation.</title>
        <authorList>
            <consortium name="The Broad Institute Genomics Platform"/>
            <consortium name="The Broad Institute Genome Sequencing Center for Infectious Disease"/>
            <person name="Wu L."/>
            <person name="Ma J."/>
        </authorList>
    </citation>
    <scope>NUCLEOTIDE SEQUENCE [LARGE SCALE GENOMIC DNA]</scope>
    <source>
        <strain evidence="3">CCUG 55074</strain>
    </source>
</reference>
<gene>
    <name evidence="2" type="ORF">ACFQ27_09820</name>
</gene>
<organism evidence="2 3">
    <name type="scientific">Phenylobacterium conjunctum</name>
    <dbReference type="NCBI Taxonomy" id="1298959"/>
    <lineage>
        <taxon>Bacteria</taxon>
        <taxon>Pseudomonadati</taxon>
        <taxon>Pseudomonadota</taxon>
        <taxon>Alphaproteobacteria</taxon>
        <taxon>Caulobacterales</taxon>
        <taxon>Caulobacteraceae</taxon>
        <taxon>Phenylobacterium</taxon>
    </lineage>
</organism>
<keyword evidence="3" id="KW-1185">Reference proteome</keyword>